<dbReference type="EC" id="1.1.1.302" evidence="4"/>
<evidence type="ECO:0000256" key="7">
    <source>
        <dbReference type="ARBA" id="ARBA00022857"/>
    </source>
</evidence>
<dbReference type="AlphaFoldDB" id="A0AAV9H9R9"/>
<keyword evidence="16" id="KW-1185">Reference proteome</keyword>
<dbReference type="InterPro" id="IPR002734">
    <property type="entry name" value="RibDG_C"/>
</dbReference>
<evidence type="ECO:0000259" key="14">
    <source>
        <dbReference type="Pfam" id="PF01872"/>
    </source>
</evidence>
<evidence type="ECO:0000256" key="12">
    <source>
        <dbReference type="ARBA" id="ARBA00049020"/>
    </source>
</evidence>
<comment type="catalytic activity">
    <reaction evidence="11">
        <text>2,5-diamino-6-(1-D-ribitylamino)pyrimidin-4(3H)-one 5'-phosphate + NAD(+) = 2,5-diamino-6-(1-D-ribosylamino)pyrimidin-4(3H)-one 5'-phosphate + NADH + H(+)</text>
        <dbReference type="Rhea" id="RHEA:27274"/>
        <dbReference type="ChEBI" id="CHEBI:15378"/>
        <dbReference type="ChEBI" id="CHEBI:57540"/>
        <dbReference type="ChEBI" id="CHEBI:57945"/>
        <dbReference type="ChEBI" id="CHEBI:58890"/>
        <dbReference type="ChEBI" id="CHEBI:59545"/>
        <dbReference type="EC" id="1.1.1.302"/>
    </reaction>
</comment>
<evidence type="ECO:0000256" key="13">
    <source>
        <dbReference type="SAM" id="MobiDB-lite"/>
    </source>
</evidence>
<comment type="pathway">
    <text evidence="2">Cofactor biosynthesis; riboflavin biosynthesis.</text>
</comment>
<comment type="caution">
    <text evidence="15">The sequence shown here is derived from an EMBL/GenBank/DDBJ whole genome shotgun (WGS) entry which is preliminary data.</text>
</comment>
<gene>
    <name evidence="15" type="ORF">QBC42DRAFT_318567</name>
</gene>
<keyword evidence="8" id="KW-0560">Oxidoreductase</keyword>
<evidence type="ECO:0000256" key="5">
    <source>
        <dbReference type="ARBA" id="ARBA00015035"/>
    </source>
</evidence>
<dbReference type="InterPro" id="IPR024072">
    <property type="entry name" value="DHFR-like_dom_sf"/>
</dbReference>
<dbReference type="EMBL" id="MU865122">
    <property type="protein sequence ID" value="KAK4457317.1"/>
    <property type="molecule type" value="Genomic_DNA"/>
</dbReference>
<proteinExistence type="inferred from homology"/>
<evidence type="ECO:0000256" key="4">
    <source>
        <dbReference type="ARBA" id="ARBA00012851"/>
    </source>
</evidence>
<feature type="compositionally biased region" description="Pro residues" evidence="13">
    <location>
        <begin position="12"/>
        <end position="22"/>
    </location>
</feature>
<dbReference type="Gene3D" id="3.40.430.10">
    <property type="entry name" value="Dihydrofolate Reductase, subunit A"/>
    <property type="match status" value="1"/>
</dbReference>
<evidence type="ECO:0000256" key="6">
    <source>
        <dbReference type="ARBA" id="ARBA00022619"/>
    </source>
</evidence>
<evidence type="ECO:0000256" key="2">
    <source>
        <dbReference type="ARBA" id="ARBA00005104"/>
    </source>
</evidence>
<dbReference type="InterPro" id="IPR050765">
    <property type="entry name" value="Riboflavin_Biosynth_HTPR"/>
</dbReference>
<accession>A0AAV9H9R9</accession>
<protein>
    <recommendedName>
        <fullName evidence="5">2,5-diamino-6-ribosylamino-4(3H)-pyrimidinone 5'-phosphate reductase</fullName>
        <ecNumber evidence="4">1.1.1.302</ecNumber>
    </recommendedName>
    <alternativeName>
        <fullName evidence="10">2,5-diamino-6-(5-phospho-D-ribosylamino)pyrimidin-4(3H)-one reductase</fullName>
    </alternativeName>
    <alternativeName>
        <fullName evidence="9">2,5-diamino-6-ribitylamino-4(3H)-pyrimidinone 5'-phosphate synthase</fullName>
    </alternativeName>
</protein>
<dbReference type="Pfam" id="PF01872">
    <property type="entry name" value="RibD_C"/>
    <property type="match status" value="1"/>
</dbReference>
<evidence type="ECO:0000256" key="10">
    <source>
        <dbReference type="ARBA" id="ARBA00031630"/>
    </source>
</evidence>
<dbReference type="PANTHER" id="PTHR38011">
    <property type="entry name" value="DIHYDROFOLATE REDUCTASE FAMILY PROTEIN (AFU_ORTHOLOGUE AFUA_8G06820)"/>
    <property type="match status" value="1"/>
</dbReference>
<dbReference type="PANTHER" id="PTHR38011:SF7">
    <property type="entry name" value="2,5-DIAMINO-6-RIBOSYLAMINO-4(3H)-PYRIMIDINONE 5'-PHOSPHATE REDUCTASE"/>
    <property type="match status" value="1"/>
</dbReference>
<sequence length="263" mass="28508">MSRPDSLTFPPHLIPPLSPYLPRPDSRREDPSSLPFLTLTYAASLDSMLSLAPGVRTALSGPLTKSMTHHLRTRHSAILIGVNTALADDPALNSRLVGAPLSSQPRPVILDPEARWDFTSQSKVIQLAERGEGKAPFVVAGEGVEVSDERRSLLERAGGKFLALRRGKDGGKRFDWGDVLRLLKSEGLDSVMVEGGGEVINSLLGKEGNRYVDSVIVTIAPTWLGKGGVVVSPERSEGAQLRLRDVVWQGYGEDVVLCGRIER</sequence>
<keyword evidence="6" id="KW-0686">Riboflavin biosynthesis</keyword>
<comment type="catalytic activity">
    <reaction evidence="12">
        <text>2,5-diamino-6-(1-D-ribitylamino)pyrimidin-4(3H)-one 5'-phosphate + NADP(+) = 2,5-diamino-6-(1-D-ribosylamino)pyrimidin-4(3H)-one 5'-phosphate + NADPH + H(+)</text>
        <dbReference type="Rhea" id="RHEA:27278"/>
        <dbReference type="ChEBI" id="CHEBI:15378"/>
        <dbReference type="ChEBI" id="CHEBI:57783"/>
        <dbReference type="ChEBI" id="CHEBI:58349"/>
        <dbReference type="ChEBI" id="CHEBI:58890"/>
        <dbReference type="ChEBI" id="CHEBI:59545"/>
        <dbReference type="EC" id="1.1.1.302"/>
    </reaction>
</comment>
<feature type="region of interest" description="Disordered" evidence="13">
    <location>
        <begin position="1"/>
        <end position="29"/>
    </location>
</feature>
<dbReference type="Proteomes" id="UP001321749">
    <property type="component" value="Unassembled WGS sequence"/>
</dbReference>
<evidence type="ECO:0000256" key="3">
    <source>
        <dbReference type="ARBA" id="ARBA00009723"/>
    </source>
</evidence>
<dbReference type="SUPFAM" id="SSF53597">
    <property type="entry name" value="Dihydrofolate reductase-like"/>
    <property type="match status" value="1"/>
</dbReference>
<evidence type="ECO:0000256" key="11">
    <source>
        <dbReference type="ARBA" id="ARBA00047550"/>
    </source>
</evidence>
<dbReference type="GO" id="GO:0008703">
    <property type="term" value="F:5-amino-6-(5-phosphoribosylamino)uracil reductase activity"/>
    <property type="evidence" value="ECO:0007669"/>
    <property type="project" value="InterPro"/>
</dbReference>
<evidence type="ECO:0000256" key="9">
    <source>
        <dbReference type="ARBA" id="ARBA00030073"/>
    </source>
</evidence>
<evidence type="ECO:0000313" key="16">
    <source>
        <dbReference type="Proteomes" id="UP001321749"/>
    </source>
</evidence>
<name>A0AAV9H9R9_9PEZI</name>
<evidence type="ECO:0000313" key="15">
    <source>
        <dbReference type="EMBL" id="KAK4457317.1"/>
    </source>
</evidence>
<comment type="similarity">
    <text evidence="3">Belongs to the HTP reductase family.</text>
</comment>
<dbReference type="GO" id="GO:0009231">
    <property type="term" value="P:riboflavin biosynthetic process"/>
    <property type="evidence" value="ECO:0007669"/>
    <property type="project" value="UniProtKB-KW"/>
</dbReference>
<reference evidence="15" key="2">
    <citation type="submission" date="2023-06" db="EMBL/GenBank/DDBJ databases">
        <authorList>
            <consortium name="Lawrence Berkeley National Laboratory"/>
            <person name="Mondo S.J."/>
            <person name="Hensen N."/>
            <person name="Bonometti L."/>
            <person name="Westerberg I."/>
            <person name="Brannstrom I.O."/>
            <person name="Guillou S."/>
            <person name="Cros-Aarteil S."/>
            <person name="Calhoun S."/>
            <person name="Haridas S."/>
            <person name="Kuo A."/>
            <person name="Pangilinan J."/>
            <person name="Riley R."/>
            <person name="Labutti K."/>
            <person name="Andreopoulos B."/>
            <person name="Lipzen A."/>
            <person name="Chen C."/>
            <person name="Yanf M."/>
            <person name="Daum C."/>
            <person name="Ng V."/>
            <person name="Clum A."/>
            <person name="Steindorff A."/>
            <person name="Ohm R."/>
            <person name="Martin F."/>
            <person name="Silar P."/>
            <person name="Natvig D."/>
            <person name="Lalanne C."/>
            <person name="Gautier V."/>
            <person name="Ament-Velasquez S.L."/>
            <person name="Kruys A."/>
            <person name="Hutchinson M.I."/>
            <person name="Powell A.J."/>
            <person name="Barry K."/>
            <person name="Miller A.N."/>
            <person name="Grigoriev I.V."/>
            <person name="Debuchy R."/>
            <person name="Gladieux P."/>
            <person name="Thoren M.H."/>
            <person name="Johannesson H."/>
        </authorList>
    </citation>
    <scope>NUCLEOTIDE SEQUENCE</scope>
    <source>
        <strain evidence="15">PSN324</strain>
    </source>
</reference>
<evidence type="ECO:0000256" key="1">
    <source>
        <dbReference type="ARBA" id="ARBA00003555"/>
    </source>
</evidence>
<keyword evidence="7" id="KW-0521">NADP</keyword>
<reference evidence="15" key="1">
    <citation type="journal article" date="2023" name="Mol. Phylogenet. Evol.">
        <title>Genome-scale phylogeny and comparative genomics of the fungal order Sordariales.</title>
        <authorList>
            <person name="Hensen N."/>
            <person name="Bonometti L."/>
            <person name="Westerberg I."/>
            <person name="Brannstrom I.O."/>
            <person name="Guillou S."/>
            <person name="Cros-Aarteil S."/>
            <person name="Calhoun S."/>
            <person name="Haridas S."/>
            <person name="Kuo A."/>
            <person name="Mondo S."/>
            <person name="Pangilinan J."/>
            <person name="Riley R."/>
            <person name="LaButti K."/>
            <person name="Andreopoulos B."/>
            <person name="Lipzen A."/>
            <person name="Chen C."/>
            <person name="Yan M."/>
            <person name="Daum C."/>
            <person name="Ng V."/>
            <person name="Clum A."/>
            <person name="Steindorff A."/>
            <person name="Ohm R.A."/>
            <person name="Martin F."/>
            <person name="Silar P."/>
            <person name="Natvig D.O."/>
            <person name="Lalanne C."/>
            <person name="Gautier V."/>
            <person name="Ament-Velasquez S.L."/>
            <person name="Kruys A."/>
            <person name="Hutchinson M.I."/>
            <person name="Powell A.J."/>
            <person name="Barry K."/>
            <person name="Miller A.N."/>
            <person name="Grigoriev I.V."/>
            <person name="Debuchy R."/>
            <person name="Gladieux P."/>
            <person name="Hiltunen Thoren M."/>
            <person name="Johannesson H."/>
        </authorList>
    </citation>
    <scope>NUCLEOTIDE SEQUENCE</scope>
    <source>
        <strain evidence="15">PSN324</strain>
    </source>
</reference>
<evidence type="ECO:0000256" key="8">
    <source>
        <dbReference type="ARBA" id="ARBA00023002"/>
    </source>
</evidence>
<organism evidence="15 16">
    <name type="scientific">Cladorrhinum samala</name>
    <dbReference type="NCBI Taxonomy" id="585594"/>
    <lineage>
        <taxon>Eukaryota</taxon>
        <taxon>Fungi</taxon>
        <taxon>Dikarya</taxon>
        <taxon>Ascomycota</taxon>
        <taxon>Pezizomycotina</taxon>
        <taxon>Sordariomycetes</taxon>
        <taxon>Sordariomycetidae</taxon>
        <taxon>Sordariales</taxon>
        <taxon>Podosporaceae</taxon>
        <taxon>Cladorrhinum</taxon>
    </lineage>
</organism>
<feature type="domain" description="Bacterial bifunctional deaminase-reductase C-terminal" evidence="14">
    <location>
        <begin position="35"/>
        <end position="257"/>
    </location>
</feature>
<comment type="function">
    <text evidence="1">Catalyzes an early step in riboflavin biosynthesis, the NADPH-dependent reduction of the ribose side chain of 2,5-diamino-6-ribosylamino-4(3H)-pyrimidinone 5'-phosphate, yielding 2,5-diamino-6-ribitylamino-4(3H)-pyrimidinone 5'-phosphate.</text>
</comment>